<dbReference type="Pfam" id="PF07690">
    <property type="entry name" value="MFS_1"/>
    <property type="match status" value="1"/>
</dbReference>
<evidence type="ECO:0000313" key="8">
    <source>
        <dbReference type="Proteomes" id="UP000019486"/>
    </source>
</evidence>
<keyword evidence="8" id="KW-1185">Reference proteome</keyword>
<feature type="transmembrane region" description="Helical" evidence="5">
    <location>
        <begin position="85"/>
        <end position="104"/>
    </location>
</feature>
<evidence type="ECO:0000256" key="5">
    <source>
        <dbReference type="SAM" id="Phobius"/>
    </source>
</evidence>
<evidence type="ECO:0000256" key="3">
    <source>
        <dbReference type="ARBA" id="ARBA00022989"/>
    </source>
</evidence>
<dbReference type="EMBL" id="AVFL01000001">
    <property type="protein sequence ID" value="EWY42846.1"/>
    <property type="molecule type" value="Genomic_DNA"/>
</dbReference>
<dbReference type="PANTHER" id="PTHR23501">
    <property type="entry name" value="MAJOR FACILITATOR SUPERFAMILY"/>
    <property type="match status" value="1"/>
</dbReference>
<reference evidence="7 8" key="1">
    <citation type="submission" date="2013-08" db="EMBL/GenBank/DDBJ databases">
        <title>The genome sequence of Skermanella stibiiresistens.</title>
        <authorList>
            <person name="Zhu W."/>
            <person name="Wang G."/>
        </authorList>
    </citation>
    <scope>NUCLEOTIDE SEQUENCE [LARGE SCALE GENOMIC DNA]</scope>
    <source>
        <strain evidence="7 8">SB22</strain>
    </source>
</reference>
<accession>W9HDP8</accession>
<sequence>MTEQLSASEANTSRGTFLSIYPSIILPMFLAVMDQTIISAALPEIAASLGHVQYISWVVVAYLVANTIAAPVYGRLGDLFGRRKLMLGALILFTGASVLCALAPRMELLVMARLLQGLGGGGLMTLTQALVGEAVPPRERARFQGYLAAVAVSANALGPVAGGYLTQHLGWQSIFLINLPLGALAFLLVLRLKPNPGLGGKRPFDVRGLLYLSIFASSTLIGFSQAQDLTAGAGVEFSVLMVTAVIALILLIRHEDKAEYPLLPIKLLRKPTIWRTDALAACHGATFVALITFIPLYLRVVRGVTVGEIGLLVLPLSVGVGLGSLLTGRAVSRTGRTAIFPSIGLSLATMALVVLAIAGDKVGTTALSCLLGLIAVFMGTVMGVVQVTVQGAAGPRVLGAAAASVQLSRSIGAAFGTGIVSLVLFAAIAAHDTEIARLFHELIQRGPDMLATLPPAVRIHLQEEIRGAFFAAFLTIAGFAALGTALAWSIPVRRLSE</sequence>
<feature type="transmembrane region" description="Helical" evidence="5">
    <location>
        <begin position="20"/>
        <end position="42"/>
    </location>
</feature>
<gene>
    <name evidence="7" type="ORF">N825_01550</name>
</gene>
<feature type="transmembrane region" description="Helical" evidence="5">
    <location>
        <begin position="143"/>
        <end position="165"/>
    </location>
</feature>
<feature type="transmembrane region" description="Helical" evidence="5">
    <location>
        <begin position="468"/>
        <end position="490"/>
    </location>
</feature>
<dbReference type="Gene3D" id="1.20.1720.10">
    <property type="entry name" value="Multidrug resistance protein D"/>
    <property type="match status" value="1"/>
</dbReference>
<keyword evidence="2 5" id="KW-0812">Transmembrane</keyword>
<dbReference type="PROSITE" id="PS00217">
    <property type="entry name" value="SUGAR_TRANSPORT_2"/>
    <property type="match status" value="1"/>
</dbReference>
<organism evidence="7 8">
    <name type="scientific">Skermanella stibiiresistens SB22</name>
    <dbReference type="NCBI Taxonomy" id="1385369"/>
    <lineage>
        <taxon>Bacteria</taxon>
        <taxon>Pseudomonadati</taxon>
        <taxon>Pseudomonadota</taxon>
        <taxon>Alphaproteobacteria</taxon>
        <taxon>Rhodospirillales</taxon>
        <taxon>Azospirillaceae</taxon>
        <taxon>Skermanella</taxon>
    </lineage>
</organism>
<feature type="transmembrane region" description="Helical" evidence="5">
    <location>
        <begin position="309"/>
        <end position="326"/>
    </location>
</feature>
<feature type="transmembrane region" description="Helical" evidence="5">
    <location>
        <begin position="273"/>
        <end position="297"/>
    </location>
</feature>
<comment type="caution">
    <text evidence="7">The sequence shown here is derived from an EMBL/GenBank/DDBJ whole genome shotgun (WGS) entry which is preliminary data.</text>
</comment>
<dbReference type="PROSITE" id="PS50850">
    <property type="entry name" value="MFS"/>
    <property type="match status" value="1"/>
</dbReference>
<dbReference type="PRINTS" id="PR01036">
    <property type="entry name" value="TCRTETB"/>
</dbReference>
<feature type="domain" description="Major facilitator superfamily (MFS) profile" evidence="6">
    <location>
        <begin position="20"/>
        <end position="495"/>
    </location>
</feature>
<feature type="transmembrane region" description="Helical" evidence="5">
    <location>
        <begin position="171"/>
        <end position="192"/>
    </location>
</feature>
<dbReference type="GO" id="GO:0022857">
    <property type="term" value="F:transmembrane transporter activity"/>
    <property type="evidence" value="ECO:0007669"/>
    <property type="project" value="InterPro"/>
</dbReference>
<evidence type="ECO:0000256" key="2">
    <source>
        <dbReference type="ARBA" id="ARBA00022692"/>
    </source>
</evidence>
<name>W9HDP8_9PROT</name>
<feature type="transmembrane region" description="Helical" evidence="5">
    <location>
        <begin position="54"/>
        <end position="73"/>
    </location>
</feature>
<feature type="transmembrane region" description="Helical" evidence="5">
    <location>
        <begin position="338"/>
        <end position="359"/>
    </location>
</feature>
<dbReference type="PANTHER" id="PTHR23501:SF197">
    <property type="entry name" value="COMD"/>
    <property type="match status" value="1"/>
</dbReference>
<evidence type="ECO:0000313" key="7">
    <source>
        <dbReference type="EMBL" id="EWY42846.1"/>
    </source>
</evidence>
<dbReference type="InterPro" id="IPR011701">
    <property type="entry name" value="MFS"/>
</dbReference>
<feature type="transmembrane region" description="Helical" evidence="5">
    <location>
        <begin position="365"/>
        <end position="389"/>
    </location>
</feature>
<comment type="subcellular location">
    <subcellularLocation>
        <location evidence="1">Membrane</location>
        <topology evidence="1">Multi-pass membrane protein</topology>
    </subcellularLocation>
</comment>
<feature type="transmembrane region" description="Helical" evidence="5">
    <location>
        <begin position="204"/>
        <end position="223"/>
    </location>
</feature>
<keyword evidence="4 5" id="KW-0472">Membrane</keyword>
<dbReference type="AlphaFoldDB" id="W9HDP8"/>
<keyword evidence="3 5" id="KW-1133">Transmembrane helix</keyword>
<dbReference type="GO" id="GO:0005886">
    <property type="term" value="C:plasma membrane"/>
    <property type="evidence" value="ECO:0007669"/>
    <property type="project" value="TreeGrafter"/>
</dbReference>
<feature type="transmembrane region" description="Helical" evidence="5">
    <location>
        <begin position="110"/>
        <end position="131"/>
    </location>
</feature>
<proteinExistence type="predicted"/>
<protein>
    <recommendedName>
        <fullName evidence="6">Major facilitator superfamily (MFS) profile domain-containing protein</fullName>
    </recommendedName>
</protein>
<dbReference type="Gene3D" id="1.20.1250.20">
    <property type="entry name" value="MFS general substrate transporter like domains"/>
    <property type="match status" value="1"/>
</dbReference>
<dbReference type="Proteomes" id="UP000019486">
    <property type="component" value="Unassembled WGS sequence"/>
</dbReference>
<dbReference type="STRING" id="1385369.N825_01550"/>
<dbReference type="InterPro" id="IPR020846">
    <property type="entry name" value="MFS_dom"/>
</dbReference>
<dbReference type="InterPro" id="IPR036259">
    <property type="entry name" value="MFS_trans_sf"/>
</dbReference>
<evidence type="ECO:0000256" key="1">
    <source>
        <dbReference type="ARBA" id="ARBA00004141"/>
    </source>
</evidence>
<evidence type="ECO:0000259" key="6">
    <source>
        <dbReference type="PROSITE" id="PS50850"/>
    </source>
</evidence>
<feature type="transmembrane region" description="Helical" evidence="5">
    <location>
        <begin position="410"/>
        <end position="430"/>
    </location>
</feature>
<dbReference type="RefSeq" id="WP_051511383.1">
    <property type="nucleotide sequence ID" value="NZ_AVFL01000001.1"/>
</dbReference>
<feature type="transmembrane region" description="Helical" evidence="5">
    <location>
        <begin position="229"/>
        <end position="252"/>
    </location>
</feature>
<evidence type="ECO:0000256" key="4">
    <source>
        <dbReference type="ARBA" id="ARBA00023136"/>
    </source>
</evidence>
<dbReference type="SUPFAM" id="SSF103473">
    <property type="entry name" value="MFS general substrate transporter"/>
    <property type="match status" value="1"/>
</dbReference>
<dbReference type="InterPro" id="IPR005829">
    <property type="entry name" value="Sugar_transporter_CS"/>
</dbReference>